<evidence type="ECO:0000313" key="1">
    <source>
        <dbReference type="EMBL" id="SHE96964.1"/>
    </source>
</evidence>
<dbReference type="OrthoDB" id="49314at2"/>
<dbReference type="EMBL" id="FQUI01000025">
    <property type="protein sequence ID" value="SHE96964.1"/>
    <property type="molecule type" value="Genomic_DNA"/>
</dbReference>
<gene>
    <name evidence="1" type="ORF">SAMN02745164_01513</name>
</gene>
<keyword evidence="2" id="KW-1185">Reference proteome</keyword>
<protein>
    <submittedName>
        <fullName evidence="1">Uncharacterized protein</fullName>
    </submittedName>
</protein>
<sequence length="460" mass="51616">MKKSLVFLLISILGLFLLTGCLVKEKIDDEKTVLSLSELREKILENKNIWNDYDSHETVYETEGIVAYQYTSNSDPTKNYIYIVDENGNGLKLTYLKAENHDSKYSIGDKIKVKGIPYYKTWNDPNVYELRMDIDNYGEITVVEKNVGVPLNKAELINSELSGGDFGNLVEFTGKYIGEDDFNNKEFSVSNFELKIDSHSVLPDLTLNSTYTIKGVVGQNYGYRVFVSDESWVTVVATAEEQPQPTVEASTIAEIKNEIKENYDAGTDGWNTGDTSIVPLRKIENAIVVYDASDYEYVYVVSDDGTGIYVKVSADLDISLNEIISATGRPYYTERDATNSYFEYRFNTTRSDESATVTSSNGTIPWDKADVLTIDNLPGMNNFGNLVIFEGKYLGQDEFNHYDFDLDNDGQSDLKVIKYSSDAMNSAGIQVGNLYEIKGVIGYNYGFKVYVGDSSFVTAK</sequence>
<dbReference type="Proteomes" id="UP000184334">
    <property type="component" value="Unassembled WGS sequence"/>
</dbReference>
<comment type="caution">
    <text evidence="1">The sequence shown here is derived from an EMBL/GenBank/DDBJ whole genome shotgun (WGS) entry which is preliminary data.</text>
</comment>
<dbReference type="RefSeq" id="WP_072865072.1">
    <property type="nucleotide sequence ID" value="NZ_FQUI01000025.1"/>
</dbReference>
<dbReference type="STRING" id="1122195.SAMN02745164_01513"/>
<proteinExistence type="predicted"/>
<reference evidence="1" key="1">
    <citation type="submission" date="2016-11" db="EMBL/GenBank/DDBJ databases">
        <authorList>
            <person name="Varghese N."/>
            <person name="Submissions S."/>
        </authorList>
    </citation>
    <scope>NUCLEOTIDE SEQUENCE [LARGE SCALE GENOMIC DNA]</scope>
    <source>
        <strain evidence="1">DSM 16785</strain>
    </source>
</reference>
<name>A0A1M4XTN6_MARH1</name>
<evidence type="ECO:0000313" key="2">
    <source>
        <dbReference type="Proteomes" id="UP000184334"/>
    </source>
</evidence>
<accession>A0A1M4XTN6</accession>
<organism evidence="1 2">
    <name type="scientific">Marinitoga hydrogenitolerans (strain DSM 16785 / JCM 12826 / AT1271)</name>
    <dbReference type="NCBI Taxonomy" id="1122195"/>
    <lineage>
        <taxon>Bacteria</taxon>
        <taxon>Thermotogati</taxon>
        <taxon>Thermotogota</taxon>
        <taxon>Thermotogae</taxon>
        <taxon>Petrotogales</taxon>
        <taxon>Petrotogaceae</taxon>
        <taxon>Marinitoga</taxon>
    </lineage>
</organism>
<dbReference type="PROSITE" id="PS51257">
    <property type="entry name" value="PROKAR_LIPOPROTEIN"/>
    <property type="match status" value="1"/>
</dbReference>
<dbReference type="AlphaFoldDB" id="A0A1M4XTN6"/>